<protein>
    <submittedName>
        <fullName evidence="2">Uncharacterized protein</fullName>
    </submittedName>
</protein>
<feature type="chain" id="PRO_5034339027" evidence="1">
    <location>
        <begin position="18"/>
        <end position="227"/>
    </location>
</feature>
<dbReference type="OrthoDB" id="1193027at2759"/>
<feature type="signal peptide" evidence="1">
    <location>
        <begin position="1"/>
        <end position="17"/>
    </location>
</feature>
<sequence length="227" mass="23654">MFKSIALISMLVASISATPTPVESAVLAPRVAYKQFTGDGSKAAGWPVIADWHTWDSLFKINSALMKTSCANNGFGANNSPTEIANIGKAIQTVGKNNGVDPRFVLAVVMEESAGCVRVPTTVSPDGTVRNPGLLQDHNGTGTCANRNPCPASEITQMIKDGVHGTPSGDGLKQTVASSHEAGAQGFYAGARKYNSGSVNLNDLSVAFGANPNYASDIANRLLGWTN</sequence>
<reference evidence="2" key="1">
    <citation type="submission" date="2021-03" db="EMBL/GenBank/DDBJ databases">
        <authorList>
            <person name="Tagirdzhanova G."/>
        </authorList>
    </citation>
    <scope>NUCLEOTIDE SEQUENCE</scope>
</reference>
<name>A0A8H3ET28_9LECA</name>
<accession>A0A8H3ET28</accession>
<gene>
    <name evidence="2" type="ORF">GOMPHAMPRED_007592</name>
</gene>
<organism evidence="2 3">
    <name type="scientific">Gomphillus americanus</name>
    <dbReference type="NCBI Taxonomy" id="1940652"/>
    <lineage>
        <taxon>Eukaryota</taxon>
        <taxon>Fungi</taxon>
        <taxon>Dikarya</taxon>
        <taxon>Ascomycota</taxon>
        <taxon>Pezizomycotina</taxon>
        <taxon>Lecanoromycetes</taxon>
        <taxon>OSLEUM clade</taxon>
        <taxon>Ostropomycetidae</taxon>
        <taxon>Ostropales</taxon>
        <taxon>Graphidaceae</taxon>
        <taxon>Gomphilloideae</taxon>
        <taxon>Gomphillus</taxon>
    </lineage>
</organism>
<keyword evidence="3" id="KW-1185">Reference proteome</keyword>
<evidence type="ECO:0000256" key="1">
    <source>
        <dbReference type="SAM" id="SignalP"/>
    </source>
</evidence>
<dbReference type="Proteomes" id="UP000664169">
    <property type="component" value="Unassembled WGS sequence"/>
</dbReference>
<evidence type="ECO:0000313" key="3">
    <source>
        <dbReference type="Proteomes" id="UP000664169"/>
    </source>
</evidence>
<keyword evidence="1" id="KW-0732">Signal</keyword>
<dbReference type="AlphaFoldDB" id="A0A8H3ET28"/>
<proteinExistence type="predicted"/>
<evidence type="ECO:0000313" key="2">
    <source>
        <dbReference type="EMBL" id="CAF9912211.1"/>
    </source>
</evidence>
<comment type="caution">
    <text evidence="2">The sequence shown here is derived from an EMBL/GenBank/DDBJ whole genome shotgun (WGS) entry which is preliminary data.</text>
</comment>
<dbReference type="Gene3D" id="1.10.530.10">
    <property type="match status" value="1"/>
</dbReference>
<dbReference type="EMBL" id="CAJPDQ010000007">
    <property type="protein sequence ID" value="CAF9912211.1"/>
    <property type="molecule type" value="Genomic_DNA"/>
</dbReference>